<keyword evidence="3 5" id="KW-0808">Transferase</keyword>
<dbReference type="STRING" id="1089553.Tph_c06810"/>
<accession>K4LG16</accession>
<dbReference type="eggNOG" id="COG5598">
    <property type="taxonomic scope" value="Bacteria"/>
</dbReference>
<dbReference type="GO" id="GO:0008168">
    <property type="term" value="F:methyltransferase activity"/>
    <property type="evidence" value="ECO:0007669"/>
    <property type="project" value="UniProtKB-KW"/>
</dbReference>
<gene>
    <name evidence="5" type="ordered locus">Tph_c06810</name>
</gene>
<keyword evidence="4" id="KW-0175">Coiled coil</keyword>
<dbReference type="InterPro" id="IPR038601">
    <property type="entry name" value="MttB-like_sf"/>
</dbReference>
<organism evidence="5 6">
    <name type="scientific">Thermacetogenium phaeum (strain ATCC BAA-254 / DSM 26808 / PB)</name>
    <dbReference type="NCBI Taxonomy" id="1089553"/>
    <lineage>
        <taxon>Bacteria</taxon>
        <taxon>Bacillati</taxon>
        <taxon>Bacillota</taxon>
        <taxon>Clostridia</taxon>
        <taxon>Thermoanaerobacterales</taxon>
        <taxon>Thermoanaerobacteraceae</taxon>
        <taxon>Thermacetogenium</taxon>
    </lineage>
</organism>
<evidence type="ECO:0000256" key="3">
    <source>
        <dbReference type="ARBA" id="ARBA00022679"/>
    </source>
</evidence>
<comment type="similarity">
    <text evidence="1">Belongs to the trimethylamine methyltransferase family.</text>
</comment>
<dbReference type="HOGENOM" id="CLU_149838_0_0_9"/>
<dbReference type="Gene3D" id="3.20.20.480">
    <property type="entry name" value="Trimethylamine methyltransferase-like"/>
    <property type="match status" value="1"/>
</dbReference>
<sequence length="144" mass="16658">MIYGMGLLEGGLTWDYAMVVMENEMARMIMHCVRGIPVNDEKIAFEVLSEVGPGGEYISHPHTFKHFKELSHAELLDRRSREAWSADGGKDLVERSYEKALEILNSFKPKPLPEDVQRELKRILAEAEEETREIKERERRSKAK</sequence>
<name>K4LG16_THEPS</name>
<reference evidence="5 6" key="1">
    <citation type="journal article" date="2012" name="BMC Genomics">
        <title>Genome-guided analysis of physiological and morphological traits of the fermentative acetate oxidizer Thermacetogenium phaeum.</title>
        <authorList>
            <person name="Oehler D."/>
            <person name="Poehlein A."/>
            <person name="Leimbach A."/>
            <person name="Muller N."/>
            <person name="Daniel R."/>
            <person name="Gottschalk G."/>
            <person name="Schink B."/>
        </authorList>
    </citation>
    <scope>NUCLEOTIDE SEQUENCE [LARGE SCALE GENOMIC DNA]</scope>
    <source>
        <strain evidence="6">ATCC BAA-254 / DSM 26808 / PB</strain>
    </source>
</reference>
<protein>
    <submittedName>
        <fullName evidence="5">Trimethylamine methyltransferase</fullName>
        <ecNumber evidence="5">2.1.1.-</ecNumber>
    </submittedName>
</protein>
<evidence type="ECO:0000256" key="4">
    <source>
        <dbReference type="SAM" id="Coils"/>
    </source>
</evidence>
<evidence type="ECO:0000313" key="6">
    <source>
        <dbReference type="Proteomes" id="UP000000467"/>
    </source>
</evidence>
<dbReference type="GO" id="GO:0015948">
    <property type="term" value="P:methanogenesis"/>
    <property type="evidence" value="ECO:0007669"/>
    <property type="project" value="InterPro"/>
</dbReference>
<dbReference type="AlphaFoldDB" id="K4LG16"/>
<dbReference type="EMBL" id="CP003732">
    <property type="protein sequence ID" value="AFV10915.1"/>
    <property type="molecule type" value="Genomic_DNA"/>
</dbReference>
<evidence type="ECO:0000256" key="1">
    <source>
        <dbReference type="ARBA" id="ARBA00007137"/>
    </source>
</evidence>
<dbReference type="InterPro" id="IPR010426">
    <property type="entry name" value="MTTB_MeTrfase"/>
</dbReference>
<keyword evidence="2 5" id="KW-0489">Methyltransferase</keyword>
<dbReference type="KEGG" id="tpz:Tph_c06810"/>
<feature type="coiled-coil region" evidence="4">
    <location>
        <begin position="117"/>
        <end position="144"/>
    </location>
</feature>
<dbReference type="EC" id="2.1.1.-" evidence="5"/>
<proteinExistence type="inferred from homology"/>
<dbReference type="Proteomes" id="UP000000467">
    <property type="component" value="Chromosome"/>
</dbReference>
<evidence type="ECO:0000256" key="2">
    <source>
        <dbReference type="ARBA" id="ARBA00022603"/>
    </source>
</evidence>
<dbReference type="GO" id="GO:0032259">
    <property type="term" value="P:methylation"/>
    <property type="evidence" value="ECO:0007669"/>
    <property type="project" value="UniProtKB-KW"/>
</dbReference>
<keyword evidence="6" id="KW-1185">Reference proteome</keyword>
<dbReference type="Pfam" id="PF06253">
    <property type="entry name" value="MTTB"/>
    <property type="match status" value="1"/>
</dbReference>
<evidence type="ECO:0000313" key="5">
    <source>
        <dbReference type="EMBL" id="AFV10915.1"/>
    </source>
</evidence>